<proteinExistence type="predicted"/>
<sequence length="226" mass="25966">MREISRIRRQLNRENKNILGKVVNYIYANGVNTIVWKEIRLDLAGMLLENQKRGEDPEAVIGSDYKAFSDDLIENCPRKKPIDMIVEILFIIGMSVSIIVPLIYFFGHLTPSIDHYVERGIYYVTPRSFSLLLAGAFGGGIGSFASHKYAFNKKSMVIYIVLYLLSYVIVSVVVSYYLRQNMTHDHILSMDMVKLESWALLMSAALFAVRTLRTRIQIRNFKKSEI</sequence>
<dbReference type="RefSeq" id="WP_194704048.1">
    <property type="nucleotide sequence ID" value="NZ_JADKNH010000021.1"/>
</dbReference>
<gene>
    <name evidence="2" type="ORF">ISU02_22145</name>
</gene>
<dbReference type="SUPFAM" id="SSF158560">
    <property type="entry name" value="BH3980-like"/>
    <property type="match status" value="1"/>
</dbReference>
<name>A0ABS0A062_9FIRM</name>
<keyword evidence="1" id="KW-1133">Transmembrane helix</keyword>
<reference evidence="2 3" key="1">
    <citation type="submission" date="2020-11" db="EMBL/GenBank/DDBJ databases">
        <title>Fusibacter basophilias sp. nov.</title>
        <authorList>
            <person name="Qiu D."/>
        </authorList>
    </citation>
    <scope>NUCLEOTIDE SEQUENCE [LARGE SCALE GENOMIC DNA]</scope>
    <source>
        <strain evidence="2 3">Q10-2</strain>
    </source>
</reference>
<evidence type="ECO:0000256" key="1">
    <source>
        <dbReference type="SAM" id="Phobius"/>
    </source>
</evidence>
<keyword evidence="3" id="KW-1185">Reference proteome</keyword>
<feature type="transmembrane region" description="Helical" evidence="1">
    <location>
        <begin position="198"/>
        <end position="216"/>
    </location>
</feature>
<accession>A0ABS0A062</accession>
<dbReference type="EMBL" id="JADKNH010000021">
    <property type="protein sequence ID" value="MBF4695808.1"/>
    <property type="molecule type" value="Genomic_DNA"/>
</dbReference>
<evidence type="ECO:0000313" key="3">
    <source>
        <dbReference type="Proteomes" id="UP000614200"/>
    </source>
</evidence>
<organism evidence="2 3">
    <name type="scientific">Fusibacter ferrireducens</name>
    <dbReference type="NCBI Taxonomy" id="2785058"/>
    <lineage>
        <taxon>Bacteria</taxon>
        <taxon>Bacillati</taxon>
        <taxon>Bacillota</taxon>
        <taxon>Clostridia</taxon>
        <taxon>Eubacteriales</taxon>
        <taxon>Eubacteriales Family XII. Incertae Sedis</taxon>
        <taxon>Fusibacter</taxon>
    </lineage>
</organism>
<dbReference type="Gene3D" id="1.10.1900.10">
    <property type="entry name" value="c-terminal domain of poly(a) binding protein"/>
    <property type="match status" value="1"/>
</dbReference>
<feature type="transmembrane region" description="Helical" evidence="1">
    <location>
        <begin position="88"/>
        <end position="107"/>
    </location>
</feature>
<keyword evidence="1" id="KW-0812">Transmembrane</keyword>
<keyword evidence="1" id="KW-0472">Membrane</keyword>
<comment type="caution">
    <text evidence="2">The sequence shown here is derived from an EMBL/GenBank/DDBJ whole genome shotgun (WGS) entry which is preliminary data.</text>
</comment>
<dbReference type="Proteomes" id="UP000614200">
    <property type="component" value="Unassembled WGS sequence"/>
</dbReference>
<feature type="transmembrane region" description="Helical" evidence="1">
    <location>
        <begin position="127"/>
        <end position="145"/>
    </location>
</feature>
<feature type="transmembrane region" description="Helical" evidence="1">
    <location>
        <begin position="157"/>
        <end position="178"/>
    </location>
</feature>
<evidence type="ECO:0000313" key="2">
    <source>
        <dbReference type="EMBL" id="MBF4695808.1"/>
    </source>
</evidence>
<protein>
    <submittedName>
        <fullName evidence="2">Uncharacterized protein</fullName>
    </submittedName>
</protein>